<name>A0ABT9XH60_9BACL</name>
<organism evidence="1 2">
    <name type="scientific">Alicyclobacillus cycloheptanicus</name>
    <dbReference type="NCBI Taxonomy" id="1457"/>
    <lineage>
        <taxon>Bacteria</taxon>
        <taxon>Bacillati</taxon>
        <taxon>Bacillota</taxon>
        <taxon>Bacilli</taxon>
        <taxon>Bacillales</taxon>
        <taxon>Alicyclobacillaceae</taxon>
        <taxon>Alicyclobacillus</taxon>
    </lineage>
</organism>
<keyword evidence="2" id="KW-1185">Reference proteome</keyword>
<proteinExistence type="predicted"/>
<accession>A0ABT9XH60</accession>
<sequence length="166" mass="17581">MSKIGHYIAMIVTIGILADLMTTTFELARVDKGLNTSLRTTAQLVSIEQAVNQKNAALAGVLRTTKQMSSQIATLEQAAAATRRNIVSIDQLNADTLKLNTEQQAISTNSAQALGKVIGGLTSLEKATASLGQSVSALDKVIQQDRANLDALKADTDTMNRKTPGV</sequence>
<evidence type="ECO:0000313" key="1">
    <source>
        <dbReference type="EMBL" id="MDQ0189615.1"/>
    </source>
</evidence>
<reference evidence="1 2" key="1">
    <citation type="submission" date="2023-07" db="EMBL/GenBank/DDBJ databases">
        <title>Genomic Encyclopedia of Type Strains, Phase IV (KMG-IV): sequencing the most valuable type-strain genomes for metagenomic binning, comparative biology and taxonomic classification.</title>
        <authorList>
            <person name="Goeker M."/>
        </authorList>
    </citation>
    <scope>NUCLEOTIDE SEQUENCE [LARGE SCALE GENOMIC DNA]</scope>
    <source>
        <strain evidence="1 2">DSM 4006</strain>
    </source>
</reference>
<comment type="caution">
    <text evidence="1">The sequence shown here is derived from an EMBL/GenBank/DDBJ whole genome shotgun (WGS) entry which is preliminary data.</text>
</comment>
<dbReference type="RefSeq" id="WP_274454552.1">
    <property type="nucleotide sequence ID" value="NZ_CP067097.1"/>
</dbReference>
<gene>
    <name evidence="1" type="ORF">J2S03_001460</name>
</gene>
<dbReference type="EMBL" id="JAUSTP010000009">
    <property type="protein sequence ID" value="MDQ0189615.1"/>
    <property type="molecule type" value="Genomic_DNA"/>
</dbReference>
<dbReference type="Proteomes" id="UP001232973">
    <property type="component" value="Unassembled WGS sequence"/>
</dbReference>
<protein>
    <submittedName>
        <fullName evidence="1">Chromosome segregation ATPase</fullName>
    </submittedName>
</protein>
<evidence type="ECO:0000313" key="2">
    <source>
        <dbReference type="Proteomes" id="UP001232973"/>
    </source>
</evidence>